<dbReference type="GO" id="GO:0022857">
    <property type="term" value="F:transmembrane transporter activity"/>
    <property type="evidence" value="ECO:0007669"/>
    <property type="project" value="InterPro"/>
</dbReference>
<dbReference type="Gene3D" id="2.40.420.20">
    <property type="match status" value="1"/>
</dbReference>
<keyword evidence="6" id="KW-1185">Reference proteome</keyword>
<gene>
    <name evidence="5" type="ORF">DNU06_10260</name>
</gene>
<evidence type="ECO:0000256" key="2">
    <source>
        <dbReference type="ARBA" id="ARBA00022448"/>
    </source>
</evidence>
<comment type="caution">
    <text evidence="5">The sequence shown here is derived from an EMBL/GenBank/DDBJ whole genome shotgun (WGS) entry which is preliminary data.</text>
</comment>
<dbReference type="AlphaFoldDB" id="A0A2W1MZ01"/>
<evidence type="ECO:0000313" key="5">
    <source>
        <dbReference type="EMBL" id="PZE17117.1"/>
    </source>
</evidence>
<protein>
    <submittedName>
        <fullName evidence="5">Efflux RND transporter periplasmic adaptor subunit</fullName>
    </submittedName>
</protein>
<dbReference type="Gene3D" id="1.10.287.470">
    <property type="entry name" value="Helix hairpin bin"/>
    <property type="match status" value="1"/>
</dbReference>
<dbReference type="GO" id="GO:0060003">
    <property type="term" value="P:copper ion export"/>
    <property type="evidence" value="ECO:0007669"/>
    <property type="project" value="TreeGrafter"/>
</dbReference>
<dbReference type="PANTHER" id="PTHR30097:SF4">
    <property type="entry name" value="SLR6042 PROTEIN"/>
    <property type="match status" value="1"/>
</dbReference>
<comment type="similarity">
    <text evidence="1">Belongs to the membrane fusion protein (MFP) (TC 8.A.1) family.</text>
</comment>
<feature type="chain" id="PRO_5015860486" evidence="3">
    <location>
        <begin position="21"/>
        <end position="379"/>
    </location>
</feature>
<accession>A0A2W1MZ01</accession>
<dbReference type="Gene3D" id="2.40.50.100">
    <property type="match status" value="1"/>
</dbReference>
<evidence type="ECO:0000256" key="1">
    <source>
        <dbReference type="ARBA" id="ARBA00009477"/>
    </source>
</evidence>
<proteinExistence type="inferred from homology"/>
<dbReference type="InterPro" id="IPR051909">
    <property type="entry name" value="MFP_Cation_Efflux"/>
</dbReference>
<dbReference type="Proteomes" id="UP000249248">
    <property type="component" value="Unassembled WGS sequence"/>
</dbReference>
<evidence type="ECO:0000256" key="3">
    <source>
        <dbReference type="SAM" id="SignalP"/>
    </source>
</evidence>
<dbReference type="PANTHER" id="PTHR30097">
    <property type="entry name" value="CATION EFFLUX SYSTEM PROTEIN CUSB"/>
    <property type="match status" value="1"/>
</dbReference>
<dbReference type="EMBL" id="QKSB01000005">
    <property type="protein sequence ID" value="PZE17117.1"/>
    <property type="molecule type" value="Genomic_DNA"/>
</dbReference>
<dbReference type="GO" id="GO:0030313">
    <property type="term" value="C:cell envelope"/>
    <property type="evidence" value="ECO:0007669"/>
    <property type="project" value="TreeGrafter"/>
</dbReference>
<dbReference type="FunFam" id="2.40.30.170:FF:000010">
    <property type="entry name" value="Efflux RND transporter periplasmic adaptor subunit"/>
    <property type="match status" value="1"/>
</dbReference>
<dbReference type="RefSeq" id="WP_111063241.1">
    <property type="nucleotide sequence ID" value="NZ_JBHUCU010000032.1"/>
</dbReference>
<dbReference type="OrthoDB" id="9814657at2"/>
<keyword evidence="3" id="KW-0732">Signal</keyword>
<dbReference type="GO" id="GO:0015679">
    <property type="term" value="P:plasma membrane copper ion transport"/>
    <property type="evidence" value="ECO:0007669"/>
    <property type="project" value="TreeGrafter"/>
</dbReference>
<feature type="signal peptide" evidence="3">
    <location>
        <begin position="1"/>
        <end position="20"/>
    </location>
</feature>
<feature type="domain" description="CusB-like beta-barrel" evidence="4">
    <location>
        <begin position="230"/>
        <end position="302"/>
    </location>
</feature>
<organism evidence="5 6">
    <name type="scientific">Putridiphycobacter roseus</name>
    <dbReference type="NCBI Taxonomy" id="2219161"/>
    <lineage>
        <taxon>Bacteria</taxon>
        <taxon>Pseudomonadati</taxon>
        <taxon>Bacteroidota</taxon>
        <taxon>Flavobacteriia</taxon>
        <taxon>Flavobacteriales</taxon>
        <taxon>Crocinitomicaceae</taxon>
        <taxon>Putridiphycobacter</taxon>
    </lineage>
</organism>
<keyword evidence="2" id="KW-0813">Transport</keyword>
<dbReference type="InterPro" id="IPR058792">
    <property type="entry name" value="Beta-barrel_RND_2"/>
</dbReference>
<reference evidence="5 6" key="1">
    <citation type="submission" date="2018-06" db="EMBL/GenBank/DDBJ databases">
        <title>The draft genome sequence of Crocinitomix sp. SM1701.</title>
        <authorList>
            <person name="Zhang X."/>
        </authorList>
    </citation>
    <scope>NUCLEOTIDE SEQUENCE [LARGE SCALE GENOMIC DNA]</scope>
    <source>
        <strain evidence="5 6">SM1701</strain>
    </source>
</reference>
<dbReference type="SUPFAM" id="SSF111369">
    <property type="entry name" value="HlyD-like secretion proteins"/>
    <property type="match status" value="1"/>
</dbReference>
<dbReference type="InterPro" id="IPR006143">
    <property type="entry name" value="RND_pump_MFP"/>
</dbReference>
<dbReference type="Pfam" id="PF25954">
    <property type="entry name" value="Beta-barrel_RND_2"/>
    <property type="match status" value="1"/>
</dbReference>
<dbReference type="GO" id="GO:0016020">
    <property type="term" value="C:membrane"/>
    <property type="evidence" value="ECO:0007669"/>
    <property type="project" value="InterPro"/>
</dbReference>
<evidence type="ECO:0000313" key="6">
    <source>
        <dbReference type="Proteomes" id="UP000249248"/>
    </source>
</evidence>
<name>A0A2W1MZ01_9FLAO</name>
<dbReference type="Gene3D" id="2.40.30.170">
    <property type="match status" value="1"/>
</dbReference>
<sequence length="379" mass="42111">MKTIKYIMPALILSVFLACTSENTPDMENVERSNMSDLLEISNAQFELGKMALGTFSNQTFYQVVKANGMLDVPPEYKSTVSAYFGGYVKNIALIQGQKVRKGQTLFTLESPDYIEVQESFLAAKSQLSYLKSDYERQKDLAASNVTSQKIYLKAESDYLSTLAKYESLKKRLQLMNINPNTVTALNLSSTIAVKAPMAGFVTSVLATKGMFLNPSDIAVTIMNTDHMHIELNIFEQDLSTISIGQDVLFSLQNGHTNYKATVHLINKAIDSDTRTIKVHCHFKNEKDAVALTPGMYVSAEIYSGVDTALSLPLNAVVSIENKSFVLVQKEFNGDLYSFKKVAVQLGKTERDFVEILNVNDFEDGAQFLINGAFNLIKD</sequence>
<dbReference type="NCBIfam" id="TIGR01730">
    <property type="entry name" value="RND_mfp"/>
    <property type="match status" value="1"/>
</dbReference>
<dbReference type="PROSITE" id="PS51257">
    <property type="entry name" value="PROKAR_LIPOPROTEIN"/>
    <property type="match status" value="1"/>
</dbReference>
<evidence type="ECO:0000259" key="4">
    <source>
        <dbReference type="Pfam" id="PF25954"/>
    </source>
</evidence>